<sequence length="545" mass="59958">MPRRRKQPSSAMRGIFTRSQSQIFLHRTRSGRDWANPDPGRRRHLLASFALPPSPLPTSTAATGDVLLASVKDLRARRVFSPASIPIETSPDPMATNKPDDDRQDGIDQLEKEATEEEGSGEVDEASNIFGGSGDAFVQSTPPAGIISLGPDPAPGERETEVPPIDQQTDNLGSDIASGDQAIGISSKDQRADAKLDSGNPLKRREGLAPCSRSKLFRNPSSFSYRRLLPFLMDLEKESSSGLKILPCQNAVEVERIMEEKPKPPQLQLGGSEGSLTEKLSDNWNFDENPVNKSSSLKTSGEDVYDMTTMISPLPDSGNGRAMQVDEVKSETYFEDPILESRMLHNSYLSPPVIHEDLSVDELAGNVQALSYLPSEVDVGCRMMLPLLNMDPKPPQRESQLEVVHSAARHVLAPKRGILKRYGRGCKGICMCLECATFRIHADRAYEFSRKQMDEADEIIVGLMKELANLRNLVDKTIIPMVGGGSSTILQLNRELLKGACQRASRAEEVANNGRRKMFNDLNIHCKIPGPRVTFAECVEQSITP</sequence>
<dbReference type="FunCoup" id="A0A6I9RPK8">
    <property type="interactions" value="5"/>
</dbReference>
<dbReference type="PANTHER" id="PTHR34461:SF4">
    <property type="entry name" value="OS01G0101800 PROTEIN"/>
    <property type="match status" value="1"/>
</dbReference>
<dbReference type="PANTHER" id="PTHR34461">
    <property type="entry name" value="EXPRESSED PROTEIN"/>
    <property type="match status" value="1"/>
</dbReference>
<dbReference type="KEGG" id="egu:105051214"/>
<dbReference type="AlphaFoldDB" id="A0A6I9RPK8"/>
<reference evidence="3" key="1">
    <citation type="submission" date="2025-08" db="UniProtKB">
        <authorList>
            <consortium name="RefSeq"/>
        </authorList>
    </citation>
    <scope>IDENTIFICATION</scope>
</reference>
<evidence type="ECO:0000256" key="1">
    <source>
        <dbReference type="SAM" id="MobiDB-lite"/>
    </source>
</evidence>
<dbReference type="RefSeq" id="XP_010929839.3">
    <property type="nucleotide sequence ID" value="XM_010931537.3"/>
</dbReference>
<evidence type="ECO:0000313" key="2">
    <source>
        <dbReference type="Proteomes" id="UP000504607"/>
    </source>
</evidence>
<evidence type="ECO:0000313" key="3">
    <source>
        <dbReference type="RefSeq" id="XP_010929839.3"/>
    </source>
</evidence>
<name>A0A6I9RPK8_ELAGV</name>
<protein>
    <submittedName>
        <fullName evidence="3">Uncharacterized protein LOC105051214</fullName>
    </submittedName>
</protein>
<dbReference type="Proteomes" id="UP000504607">
    <property type="component" value="Chromosome 9"/>
</dbReference>
<gene>
    <name evidence="3" type="primary">LOC105051214</name>
</gene>
<dbReference type="InParanoid" id="A0A6I9RPK8"/>
<proteinExistence type="predicted"/>
<feature type="compositionally biased region" description="Acidic residues" evidence="1">
    <location>
        <begin position="114"/>
        <end position="125"/>
    </location>
</feature>
<accession>A0A6I9RPK8</accession>
<dbReference type="OrthoDB" id="766405at2759"/>
<feature type="compositionally biased region" description="Basic and acidic residues" evidence="1">
    <location>
        <begin position="98"/>
        <end position="113"/>
    </location>
</feature>
<keyword evidence="2" id="KW-1185">Reference proteome</keyword>
<feature type="region of interest" description="Disordered" evidence="1">
    <location>
        <begin position="82"/>
        <end position="207"/>
    </location>
</feature>
<organism evidence="2 3">
    <name type="scientific">Elaeis guineensis var. tenera</name>
    <name type="common">Oil palm</name>
    <dbReference type="NCBI Taxonomy" id="51953"/>
    <lineage>
        <taxon>Eukaryota</taxon>
        <taxon>Viridiplantae</taxon>
        <taxon>Streptophyta</taxon>
        <taxon>Embryophyta</taxon>
        <taxon>Tracheophyta</taxon>
        <taxon>Spermatophyta</taxon>
        <taxon>Magnoliopsida</taxon>
        <taxon>Liliopsida</taxon>
        <taxon>Arecaceae</taxon>
        <taxon>Arecoideae</taxon>
        <taxon>Cocoseae</taxon>
        <taxon>Elaeidinae</taxon>
        <taxon>Elaeis</taxon>
    </lineage>
</organism>